<dbReference type="PANTHER" id="PTHR45862">
    <property type="entry name" value="PROTEIN SGT1 HOMOLOG"/>
    <property type="match status" value="1"/>
</dbReference>
<proteinExistence type="predicted"/>
<organism evidence="3 4">
    <name type="scientific">Bugula neritina</name>
    <name type="common">Brown bryozoan</name>
    <name type="synonym">Sertularia neritina</name>
    <dbReference type="NCBI Taxonomy" id="10212"/>
    <lineage>
        <taxon>Eukaryota</taxon>
        <taxon>Metazoa</taxon>
        <taxon>Spiralia</taxon>
        <taxon>Lophotrochozoa</taxon>
        <taxon>Bryozoa</taxon>
        <taxon>Gymnolaemata</taxon>
        <taxon>Cheilostomatida</taxon>
        <taxon>Flustrina</taxon>
        <taxon>Buguloidea</taxon>
        <taxon>Bugulidae</taxon>
        <taxon>Bugula</taxon>
    </lineage>
</organism>
<comment type="caution">
    <text evidence="3">The sequence shown here is derived from an EMBL/GenBank/DDBJ whole genome shotgun (WGS) entry which is preliminary data.</text>
</comment>
<gene>
    <name evidence="3" type="ORF">EB796_017249</name>
</gene>
<dbReference type="PROSITE" id="PS51048">
    <property type="entry name" value="SGS"/>
    <property type="match status" value="1"/>
</dbReference>
<dbReference type="InterPro" id="IPR044563">
    <property type="entry name" value="Sgt1-like"/>
</dbReference>
<keyword evidence="4" id="KW-1185">Reference proteome</keyword>
<feature type="domain" description="SGS" evidence="2">
    <location>
        <begin position="98"/>
        <end position="204"/>
    </location>
</feature>
<feature type="repeat" description="TPR" evidence="1">
    <location>
        <begin position="36"/>
        <end position="69"/>
    </location>
</feature>
<dbReference type="Gene3D" id="1.25.40.10">
    <property type="entry name" value="Tetratricopeptide repeat domain"/>
    <property type="match status" value="1"/>
</dbReference>
<dbReference type="InterPro" id="IPR008978">
    <property type="entry name" value="HSP20-like_chaperone"/>
</dbReference>
<evidence type="ECO:0000256" key="1">
    <source>
        <dbReference type="PROSITE-ProRule" id="PRU00339"/>
    </source>
</evidence>
<evidence type="ECO:0000313" key="3">
    <source>
        <dbReference type="EMBL" id="KAF6024442.1"/>
    </source>
</evidence>
<dbReference type="OrthoDB" id="1898560at2759"/>
<dbReference type="EMBL" id="VXIV02002580">
    <property type="protein sequence ID" value="KAF6024442.1"/>
    <property type="molecule type" value="Genomic_DNA"/>
</dbReference>
<dbReference type="SUPFAM" id="SSF49764">
    <property type="entry name" value="HSP20-like chaperones"/>
    <property type="match status" value="1"/>
</dbReference>
<dbReference type="Gene3D" id="2.60.40.790">
    <property type="match status" value="1"/>
</dbReference>
<dbReference type="InterPro" id="IPR011990">
    <property type="entry name" value="TPR-like_helical_dom_sf"/>
</dbReference>
<dbReference type="SUPFAM" id="SSF48452">
    <property type="entry name" value="TPR-like"/>
    <property type="match status" value="1"/>
</dbReference>
<evidence type="ECO:0000313" key="4">
    <source>
        <dbReference type="Proteomes" id="UP000593567"/>
    </source>
</evidence>
<sequence length="204" mass="23092">MAQEHFSKGNQAFVDEDYAEAVKHYTDAIGDNPEHAEYYSSRSYAYLRLNNYPDALSDAVKALNISPKNVNALVRKGIALYNLGQLEESMVELEAAKALDKDNQNRSLPEWYEKCSIDLEKKKASEPPPPPPPPTIRYDWYQTEANVVVTILVKKLPQDQFKHTVTDTTQQSGGTVLSTNWGDIGKKNVEVKPPDGMEYKKWNQ</sequence>
<dbReference type="AlphaFoldDB" id="A0A7J7JDR6"/>
<name>A0A7J7JDR6_BUGNE</name>
<dbReference type="PROSITE" id="PS50005">
    <property type="entry name" value="TPR"/>
    <property type="match status" value="2"/>
</dbReference>
<dbReference type="InterPro" id="IPR019734">
    <property type="entry name" value="TPR_rpt"/>
</dbReference>
<dbReference type="SMART" id="SM00028">
    <property type="entry name" value="TPR"/>
    <property type="match status" value="3"/>
</dbReference>
<protein>
    <submittedName>
        <fullName evidence="3">Sgt1</fullName>
    </submittedName>
</protein>
<dbReference type="InterPro" id="IPR007699">
    <property type="entry name" value="SGS_dom"/>
</dbReference>
<dbReference type="GO" id="GO:0051087">
    <property type="term" value="F:protein-folding chaperone binding"/>
    <property type="evidence" value="ECO:0007669"/>
    <property type="project" value="InterPro"/>
</dbReference>
<reference evidence="3" key="1">
    <citation type="submission" date="2020-06" db="EMBL/GenBank/DDBJ databases">
        <title>Draft genome of Bugula neritina, a colonial animal packing powerful symbionts and potential medicines.</title>
        <authorList>
            <person name="Rayko M."/>
        </authorList>
    </citation>
    <scope>NUCLEOTIDE SEQUENCE [LARGE SCALE GENOMIC DNA]</scope>
    <source>
        <strain evidence="3">Kwan_BN1</strain>
    </source>
</reference>
<evidence type="ECO:0000259" key="2">
    <source>
        <dbReference type="PROSITE" id="PS51048"/>
    </source>
</evidence>
<feature type="repeat" description="TPR" evidence="1">
    <location>
        <begin position="2"/>
        <end position="35"/>
    </location>
</feature>
<dbReference type="Proteomes" id="UP000593567">
    <property type="component" value="Unassembled WGS sequence"/>
</dbReference>
<dbReference type="Pfam" id="PF05002">
    <property type="entry name" value="SGS"/>
    <property type="match status" value="1"/>
</dbReference>
<keyword evidence="1" id="KW-0802">TPR repeat</keyword>
<dbReference type="Pfam" id="PF13432">
    <property type="entry name" value="TPR_16"/>
    <property type="match status" value="1"/>
</dbReference>
<accession>A0A7J7JDR6</accession>